<evidence type="ECO:0000313" key="4">
    <source>
        <dbReference type="Proteomes" id="UP001589646"/>
    </source>
</evidence>
<dbReference type="RefSeq" id="WP_346118301.1">
    <property type="nucleotide sequence ID" value="NZ_BAAAXC010000005.1"/>
</dbReference>
<dbReference type="EMBL" id="JBHMCE010000019">
    <property type="protein sequence ID" value="MFB9533536.1"/>
    <property type="molecule type" value="Genomic_DNA"/>
</dbReference>
<sequence length="152" mass="16469">MGGPAGLTRYFRTLKDPISRMDRRHPQLNDWTPKEKRDTTTPVAIGGDLRVLTTGQALHAKDREQLIVWLLASKTGAERIRAGLPKTWTIGDKTGTNSDGFGGGNDIAVIWPEKGAAPLIMAIYTHRTPGLATDNKTIAKTATILARGLGKL</sequence>
<gene>
    <name evidence="3" type="ORF">ACFFRN_43670</name>
</gene>
<evidence type="ECO:0000313" key="3">
    <source>
        <dbReference type="EMBL" id="MFB9533536.1"/>
    </source>
</evidence>
<name>A0ABV5QFL7_9ACTN</name>
<dbReference type="Gene3D" id="3.40.710.10">
    <property type="entry name" value="DD-peptidase/beta-lactamase superfamily"/>
    <property type="match status" value="1"/>
</dbReference>
<feature type="compositionally biased region" description="Basic and acidic residues" evidence="1">
    <location>
        <begin position="23"/>
        <end position="39"/>
    </location>
</feature>
<dbReference type="PRINTS" id="PR00118">
    <property type="entry name" value="BLACTAMASEA"/>
</dbReference>
<reference evidence="3 4" key="1">
    <citation type="submission" date="2024-09" db="EMBL/GenBank/DDBJ databases">
        <authorList>
            <person name="Sun Q."/>
            <person name="Mori K."/>
        </authorList>
    </citation>
    <scope>NUCLEOTIDE SEQUENCE [LARGE SCALE GENOMIC DNA]</scope>
    <source>
        <strain evidence="3 4">JCM 3323</strain>
    </source>
</reference>
<dbReference type="PANTHER" id="PTHR35333:SF3">
    <property type="entry name" value="BETA-LACTAMASE-TYPE TRANSPEPTIDASE FOLD CONTAINING PROTEIN"/>
    <property type="match status" value="1"/>
</dbReference>
<comment type="caution">
    <text evidence="3">The sequence shown here is derived from an EMBL/GenBank/DDBJ whole genome shotgun (WGS) entry which is preliminary data.</text>
</comment>
<protein>
    <submittedName>
        <fullName evidence="3">Serine hydrolase</fullName>
    </submittedName>
</protein>
<dbReference type="PANTHER" id="PTHR35333">
    <property type="entry name" value="BETA-LACTAMASE"/>
    <property type="match status" value="1"/>
</dbReference>
<dbReference type="InterPro" id="IPR045155">
    <property type="entry name" value="Beta-lactam_cat"/>
</dbReference>
<dbReference type="GO" id="GO:0016787">
    <property type="term" value="F:hydrolase activity"/>
    <property type="evidence" value="ECO:0007669"/>
    <property type="project" value="UniProtKB-KW"/>
</dbReference>
<feature type="domain" description="Beta-lactamase class A catalytic" evidence="2">
    <location>
        <begin position="4"/>
        <end position="125"/>
    </location>
</feature>
<evidence type="ECO:0000259" key="2">
    <source>
        <dbReference type="Pfam" id="PF13354"/>
    </source>
</evidence>
<dbReference type="Proteomes" id="UP001589646">
    <property type="component" value="Unassembled WGS sequence"/>
</dbReference>
<evidence type="ECO:0000256" key="1">
    <source>
        <dbReference type="SAM" id="MobiDB-lite"/>
    </source>
</evidence>
<dbReference type="InterPro" id="IPR000871">
    <property type="entry name" value="Beta-lactam_class-A"/>
</dbReference>
<proteinExistence type="predicted"/>
<dbReference type="InterPro" id="IPR012338">
    <property type="entry name" value="Beta-lactam/transpept-like"/>
</dbReference>
<keyword evidence="4" id="KW-1185">Reference proteome</keyword>
<dbReference type="SUPFAM" id="SSF56601">
    <property type="entry name" value="beta-lactamase/transpeptidase-like"/>
    <property type="match status" value="1"/>
</dbReference>
<accession>A0ABV5QFL7</accession>
<feature type="region of interest" description="Disordered" evidence="1">
    <location>
        <begin position="23"/>
        <end position="42"/>
    </location>
</feature>
<keyword evidence="3" id="KW-0378">Hydrolase</keyword>
<dbReference type="Pfam" id="PF13354">
    <property type="entry name" value="Beta-lactamase2"/>
    <property type="match status" value="1"/>
</dbReference>
<organism evidence="3 4">
    <name type="scientific">Nonomuraea roseola</name>
    <dbReference type="NCBI Taxonomy" id="46179"/>
    <lineage>
        <taxon>Bacteria</taxon>
        <taxon>Bacillati</taxon>
        <taxon>Actinomycetota</taxon>
        <taxon>Actinomycetes</taxon>
        <taxon>Streptosporangiales</taxon>
        <taxon>Streptosporangiaceae</taxon>
        <taxon>Nonomuraea</taxon>
    </lineage>
</organism>